<dbReference type="EMBL" id="VMRY01000035">
    <property type="protein sequence ID" value="TVT55235.1"/>
    <property type="molecule type" value="Genomic_DNA"/>
</dbReference>
<evidence type="ECO:0000256" key="1">
    <source>
        <dbReference type="SAM" id="Coils"/>
    </source>
</evidence>
<keyword evidence="1" id="KW-0175">Coiled coil</keyword>
<sequence>MNKKGMLFVALLILYFDGISYAAGPLSERQSAAGTKSMNPSQPIQFNRTTGSASQQSSDRIAKSLSTSNAAKRQAEIQKKKRELITFSRRAASDIRREINSIHAQKDKHMNSAEIRDAADMADKFDKFSVQLQREISLASNDPDFEQTLQSMMDMSEQLQLQLQDTMNKHQQLMQTMRNIMKKQNSTLKSIINNIK</sequence>
<protein>
    <submittedName>
        <fullName evidence="3">Uncharacterized protein</fullName>
    </submittedName>
</protein>
<comment type="caution">
    <text evidence="3">The sequence shown here is derived from an EMBL/GenBank/DDBJ whole genome shotgun (WGS) entry which is preliminary data.</text>
</comment>
<dbReference type="AlphaFoldDB" id="A0A558D2I6"/>
<organism evidence="3 4">
    <name type="scientific">Sedimenticola thiotaurini</name>
    <dbReference type="NCBI Taxonomy" id="1543721"/>
    <lineage>
        <taxon>Bacteria</taxon>
        <taxon>Pseudomonadati</taxon>
        <taxon>Pseudomonadota</taxon>
        <taxon>Gammaproteobacteria</taxon>
        <taxon>Chromatiales</taxon>
        <taxon>Sedimenticolaceae</taxon>
        <taxon>Sedimenticola</taxon>
    </lineage>
</organism>
<feature type="compositionally biased region" description="Polar residues" evidence="2">
    <location>
        <begin position="31"/>
        <end position="71"/>
    </location>
</feature>
<feature type="region of interest" description="Disordered" evidence="2">
    <location>
        <begin position="31"/>
        <end position="72"/>
    </location>
</feature>
<proteinExistence type="predicted"/>
<dbReference type="Proteomes" id="UP000317355">
    <property type="component" value="Unassembled WGS sequence"/>
</dbReference>
<name>A0A558D2I6_9GAMM</name>
<evidence type="ECO:0000256" key="2">
    <source>
        <dbReference type="SAM" id="MobiDB-lite"/>
    </source>
</evidence>
<reference evidence="3 4" key="1">
    <citation type="submission" date="2019-07" db="EMBL/GenBank/DDBJ databases">
        <title>The pathways for chlorine oxyanion respiration interact through the shared metabolite chlorate.</title>
        <authorList>
            <person name="Barnum T.P."/>
            <person name="Cheng Y."/>
            <person name="Hill K.A."/>
            <person name="Lucas L.N."/>
            <person name="Carlson H.K."/>
            <person name="Coates J.D."/>
        </authorList>
    </citation>
    <scope>NUCLEOTIDE SEQUENCE [LARGE SCALE GENOMIC DNA]</scope>
    <source>
        <strain evidence="3">BK-3</strain>
    </source>
</reference>
<evidence type="ECO:0000313" key="3">
    <source>
        <dbReference type="EMBL" id="TVT55235.1"/>
    </source>
</evidence>
<gene>
    <name evidence="3" type="ORF">FHK82_08700</name>
</gene>
<accession>A0A558D2I6</accession>
<feature type="coiled-coil region" evidence="1">
    <location>
        <begin position="149"/>
        <end position="183"/>
    </location>
</feature>
<evidence type="ECO:0000313" key="4">
    <source>
        <dbReference type="Proteomes" id="UP000317355"/>
    </source>
</evidence>